<accession>A0ABU7S387</accession>
<feature type="region of interest" description="Disordered" evidence="1">
    <location>
        <begin position="30"/>
        <end position="75"/>
    </location>
</feature>
<dbReference type="Proteomes" id="UP001332243">
    <property type="component" value="Unassembled WGS sequence"/>
</dbReference>
<evidence type="ECO:0000313" key="3">
    <source>
        <dbReference type="Proteomes" id="UP001332243"/>
    </source>
</evidence>
<protein>
    <recommendedName>
        <fullName evidence="4">Heavy metal-binding domain-containing protein</fullName>
    </recommendedName>
</protein>
<feature type="compositionally biased region" description="Basic and acidic residues" evidence="1">
    <location>
        <begin position="38"/>
        <end position="50"/>
    </location>
</feature>
<evidence type="ECO:0008006" key="4">
    <source>
        <dbReference type="Google" id="ProtNLM"/>
    </source>
</evidence>
<evidence type="ECO:0000313" key="2">
    <source>
        <dbReference type="EMBL" id="MEE6263265.1"/>
    </source>
</evidence>
<name>A0ABU7S387_9ACTN</name>
<comment type="caution">
    <text evidence="2">The sequence shown here is derived from an EMBL/GenBank/DDBJ whole genome shotgun (WGS) entry which is preliminary data.</text>
</comment>
<feature type="region of interest" description="Disordered" evidence="1">
    <location>
        <begin position="182"/>
        <end position="215"/>
    </location>
</feature>
<feature type="compositionally biased region" description="Polar residues" evidence="1">
    <location>
        <begin position="202"/>
        <end position="212"/>
    </location>
</feature>
<evidence type="ECO:0000256" key="1">
    <source>
        <dbReference type="SAM" id="MobiDB-lite"/>
    </source>
</evidence>
<dbReference type="RefSeq" id="WP_331218199.1">
    <property type="nucleotide sequence ID" value="NZ_JAZGQK010000035.1"/>
</dbReference>
<feature type="compositionally biased region" description="Gly residues" evidence="1">
    <location>
        <begin position="323"/>
        <end position="333"/>
    </location>
</feature>
<feature type="region of interest" description="Disordered" evidence="1">
    <location>
        <begin position="296"/>
        <end position="333"/>
    </location>
</feature>
<reference evidence="2 3" key="1">
    <citation type="submission" date="2024-01" db="EMBL/GenBank/DDBJ databases">
        <title>Genome insights into Plantactinospora sonchi sp. nov.</title>
        <authorList>
            <person name="Wang L."/>
        </authorList>
    </citation>
    <scope>NUCLEOTIDE SEQUENCE [LARGE SCALE GENOMIC DNA]</scope>
    <source>
        <strain evidence="2 3">NEAU-QY2</strain>
    </source>
</reference>
<dbReference type="EMBL" id="JAZGQK010000035">
    <property type="protein sequence ID" value="MEE6263265.1"/>
    <property type="molecule type" value="Genomic_DNA"/>
</dbReference>
<sequence>MNTAIKLGGFVLGLAGVFGAAYGAGQLSGPVRTTADAHQSDSAHESDSAHRGGAPAPSDPTAGSRPPGGLLVSERGYTLSPAPAAAGEFAFRIIGPDGRPVTDYDVAHDQRMHLIVARRDLSGYRHVHPAMDPDGTWRITSPLTTPGSWRAFADFAPSAAEPLTLGVDLSVPGDYQPRPLPPAAPTASTDGYTVRLDGTLTPGRTSRLSMTVSRDGRPVTDLQPYLGAYGHLVALRDGDLAYLHVHPEGTPGDGKTPAGPGITFSVEVPSAGTYRLYLDFRHAGTVRTAEFTLTAARPAGTVPPAPEQAPSPAPEPTASPDTGAGGTSGHGHD</sequence>
<keyword evidence="3" id="KW-1185">Reference proteome</keyword>
<feature type="compositionally biased region" description="Pro residues" evidence="1">
    <location>
        <begin position="301"/>
        <end position="317"/>
    </location>
</feature>
<gene>
    <name evidence="2" type="ORF">V1633_32780</name>
</gene>
<proteinExistence type="predicted"/>
<organism evidence="2 3">
    <name type="scientific">Plantactinospora sonchi</name>
    <dbReference type="NCBI Taxonomy" id="1544735"/>
    <lineage>
        <taxon>Bacteria</taxon>
        <taxon>Bacillati</taxon>
        <taxon>Actinomycetota</taxon>
        <taxon>Actinomycetes</taxon>
        <taxon>Micromonosporales</taxon>
        <taxon>Micromonosporaceae</taxon>
        <taxon>Plantactinospora</taxon>
    </lineage>
</organism>